<dbReference type="GO" id="GO:0022857">
    <property type="term" value="F:transmembrane transporter activity"/>
    <property type="evidence" value="ECO:0007669"/>
    <property type="project" value="TreeGrafter"/>
</dbReference>
<reference evidence="5" key="1">
    <citation type="submission" date="2022-01" db="EMBL/GenBank/DDBJ databases">
        <title>Complete genome of Methanomicrobium antiquum DSM 21220.</title>
        <authorList>
            <person name="Chen S.-C."/>
            <person name="You Y.-T."/>
            <person name="Zhou Y.-Z."/>
            <person name="Lai M.-C."/>
        </authorList>
    </citation>
    <scope>NUCLEOTIDE SEQUENCE</scope>
    <source>
        <strain evidence="5">DSM 21220</strain>
    </source>
</reference>
<protein>
    <submittedName>
        <fullName evidence="5">ABC transporter ATP-binding protein</fullName>
    </submittedName>
</protein>
<evidence type="ECO:0000256" key="1">
    <source>
        <dbReference type="ARBA" id="ARBA00022448"/>
    </source>
</evidence>
<evidence type="ECO:0000313" key="5">
    <source>
        <dbReference type="EMBL" id="WFN36731.1"/>
    </source>
</evidence>
<dbReference type="InterPro" id="IPR015854">
    <property type="entry name" value="ABC_transpr_LolD-like"/>
</dbReference>
<keyword evidence="3 5" id="KW-0067">ATP-binding</keyword>
<dbReference type="EMBL" id="CP091092">
    <property type="protein sequence ID" value="WFN36731.1"/>
    <property type="molecule type" value="Genomic_DNA"/>
</dbReference>
<feature type="domain" description="ABC transporter" evidence="4">
    <location>
        <begin position="7"/>
        <end position="224"/>
    </location>
</feature>
<dbReference type="Proteomes" id="UP001218895">
    <property type="component" value="Chromosome"/>
</dbReference>
<dbReference type="PROSITE" id="PS00211">
    <property type="entry name" value="ABC_TRANSPORTER_1"/>
    <property type="match status" value="1"/>
</dbReference>
<dbReference type="InterPro" id="IPR027417">
    <property type="entry name" value="P-loop_NTPase"/>
</dbReference>
<dbReference type="AlphaFoldDB" id="A0AAF0JMS5"/>
<accession>A0AAF0JMS5</accession>
<sequence length="225" mass="25093">MSENPVIALENVTKIYSLPTDDVIALDNVSLEIFEGEFVAIMGPSGSGKSTLLNQVGCLDVPTSGNLYIDGKDVKTLNDDELTDLRRDKIGYIFQKFNLIPLLDLKENVEYPLILKNKKRDDTGYPQKLLEMVGLDSTRMFHRPNEISGGQQQRVAIARALVNSPKILLCDEPTGNLDSKTSVQIMEMLAELNRQGRTIVMVTHDDDTAKYAHRRIIFADGRIVG</sequence>
<evidence type="ECO:0000256" key="3">
    <source>
        <dbReference type="ARBA" id="ARBA00022840"/>
    </source>
</evidence>
<proteinExistence type="predicted"/>
<dbReference type="RefSeq" id="WP_278099568.1">
    <property type="nucleotide sequence ID" value="NZ_CP091092.1"/>
</dbReference>
<gene>
    <name evidence="5" type="ORF">L1994_11445</name>
</gene>
<keyword evidence="6" id="KW-1185">Reference proteome</keyword>
<organism evidence="5 6">
    <name type="scientific">Methanomicrobium antiquum</name>
    <dbReference type="NCBI Taxonomy" id="487686"/>
    <lineage>
        <taxon>Archaea</taxon>
        <taxon>Methanobacteriati</taxon>
        <taxon>Methanobacteriota</taxon>
        <taxon>Stenosarchaea group</taxon>
        <taxon>Methanomicrobia</taxon>
        <taxon>Methanomicrobiales</taxon>
        <taxon>Methanomicrobiaceae</taxon>
        <taxon>Methanomicrobium</taxon>
    </lineage>
</organism>
<dbReference type="Pfam" id="PF00005">
    <property type="entry name" value="ABC_tran"/>
    <property type="match status" value="1"/>
</dbReference>
<dbReference type="GO" id="GO:0005524">
    <property type="term" value="F:ATP binding"/>
    <property type="evidence" value="ECO:0007669"/>
    <property type="project" value="UniProtKB-KW"/>
</dbReference>
<dbReference type="Gene3D" id="3.40.50.300">
    <property type="entry name" value="P-loop containing nucleotide triphosphate hydrolases"/>
    <property type="match status" value="1"/>
</dbReference>
<dbReference type="InterPro" id="IPR003439">
    <property type="entry name" value="ABC_transporter-like_ATP-bd"/>
</dbReference>
<evidence type="ECO:0000313" key="6">
    <source>
        <dbReference type="Proteomes" id="UP001218895"/>
    </source>
</evidence>
<dbReference type="GeneID" id="79951024"/>
<dbReference type="InterPro" id="IPR017871">
    <property type="entry name" value="ABC_transporter-like_CS"/>
</dbReference>
<dbReference type="GO" id="GO:0016887">
    <property type="term" value="F:ATP hydrolysis activity"/>
    <property type="evidence" value="ECO:0007669"/>
    <property type="project" value="InterPro"/>
</dbReference>
<dbReference type="SUPFAM" id="SSF52540">
    <property type="entry name" value="P-loop containing nucleoside triphosphate hydrolases"/>
    <property type="match status" value="1"/>
</dbReference>
<dbReference type="InterPro" id="IPR017911">
    <property type="entry name" value="MacB-like_ATP-bd"/>
</dbReference>
<dbReference type="PANTHER" id="PTHR24220">
    <property type="entry name" value="IMPORT ATP-BINDING PROTEIN"/>
    <property type="match status" value="1"/>
</dbReference>
<dbReference type="PROSITE" id="PS50893">
    <property type="entry name" value="ABC_TRANSPORTER_2"/>
    <property type="match status" value="1"/>
</dbReference>
<dbReference type="SMART" id="SM00382">
    <property type="entry name" value="AAA"/>
    <property type="match status" value="1"/>
</dbReference>
<dbReference type="KEGG" id="manq:L1994_11445"/>
<dbReference type="PANTHER" id="PTHR24220:SF86">
    <property type="entry name" value="ABC TRANSPORTER ABCH.1"/>
    <property type="match status" value="1"/>
</dbReference>
<dbReference type="GO" id="GO:0005886">
    <property type="term" value="C:plasma membrane"/>
    <property type="evidence" value="ECO:0007669"/>
    <property type="project" value="TreeGrafter"/>
</dbReference>
<name>A0AAF0JMS5_9EURY</name>
<dbReference type="FunFam" id="3.40.50.300:FF:000032">
    <property type="entry name" value="Export ABC transporter ATP-binding protein"/>
    <property type="match status" value="1"/>
</dbReference>
<evidence type="ECO:0000256" key="2">
    <source>
        <dbReference type="ARBA" id="ARBA00022741"/>
    </source>
</evidence>
<dbReference type="CDD" id="cd03255">
    <property type="entry name" value="ABC_MJ0796_LolCDE_FtsE"/>
    <property type="match status" value="1"/>
</dbReference>
<evidence type="ECO:0000259" key="4">
    <source>
        <dbReference type="PROSITE" id="PS50893"/>
    </source>
</evidence>
<dbReference type="GO" id="GO:0098796">
    <property type="term" value="C:membrane protein complex"/>
    <property type="evidence" value="ECO:0007669"/>
    <property type="project" value="UniProtKB-ARBA"/>
</dbReference>
<dbReference type="InterPro" id="IPR003593">
    <property type="entry name" value="AAA+_ATPase"/>
</dbReference>
<keyword evidence="1" id="KW-0813">Transport</keyword>
<keyword evidence="2" id="KW-0547">Nucleotide-binding</keyword>